<evidence type="ECO:0000313" key="7">
    <source>
        <dbReference type="Proteomes" id="UP000628710"/>
    </source>
</evidence>
<dbReference type="SUPFAM" id="SSF51316">
    <property type="entry name" value="Mss4-like"/>
    <property type="match status" value="1"/>
</dbReference>
<dbReference type="AlphaFoldDB" id="A0A934N5S4"/>
<evidence type="ECO:0000259" key="5">
    <source>
        <dbReference type="PROSITE" id="PS51891"/>
    </source>
</evidence>
<evidence type="ECO:0000256" key="4">
    <source>
        <dbReference type="ARBA" id="ARBA00023239"/>
    </source>
</evidence>
<evidence type="ECO:0000313" key="6">
    <source>
        <dbReference type="EMBL" id="MBJ7537341.1"/>
    </source>
</evidence>
<proteinExistence type="inferred from homology"/>
<dbReference type="InterPro" id="IPR006913">
    <property type="entry name" value="CENP-V/GFA"/>
</dbReference>
<feature type="domain" description="CENP-V/GFA" evidence="5">
    <location>
        <begin position="5"/>
        <end position="119"/>
    </location>
</feature>
<comment type="caution">
    <text evidence="6">The sequence shown here is derived from an EMBL/GenBank/DDBJ whole genome shotgun (WGS) entry which is preliminary data.</text>
</comment>
<dbReference type="GO" id="GO:0046872">
    <property type="term" value="F:metal ion binding"/>
    <property type="evidence" value="ECO:0007669"/>
    <property type="project" value="UniProtKB-KW"/>
</dbReference>
<keyword evidence="3" id="KW-0862">Zinc</keyword>
<protein>
    <submittedName>
        <fullName evidence="6">GFA family protein</fullName>
    </submittedName>
</protein>
<dbReference type="RefSeq" id="WP_199467486.1">
    <property type="nucleotide sequence ID" value="NZ_JAEMNX010000005.1"/>
</dbReference>
<gene>
    <name evidence="6" type="ORF">I8J31_06560</name>
</gene>
<keyword evidence="2" id="KW-0479">Metal-binding</keyword>
<dbReference type="EMBL" id="JAEMNX010000005">
    <property type="protein sequence ID" value="MBJ7537341.1"/>
    <property type="molecule type" value="Genomic_DNA"/>
</dbReference>
<evidence type="ECO:0000256" key="2">
    <source>
        <dbReference type="ARBA" id="ARBA00022723"/>
    </source>
</evidence>
<sequence>MNKTYQGSCLCGEITFAVSGIDERAAQCHCTMCRKFHGAAAAPLVSVKQIHWLSGDDVRKDYVADNGTTRTFCSACGSSLGFRCKVETAPMEIAIGTLDDEVPVTIDAHIYVDNKANWDHIADGLPQFAQGRE</sequence>
<evidence type="ECO:0000256" key="1">
    <source>
        <dbReference type="ARBA" id="ARBA00005495"/>
    </source>
</evidence>
<name>A0A934N5S4_9GAMM</name>
<dbReference type="PANTHER" id="PTHR33337">
    <property type="entry name" value="GFA DOMAIN-CONTAINING PROTEIN"/>
    <property type="match status" value="1"/>
</dbReference>
<keyword evidence="4" id="KW-0456">Lyase</keyword>
<dbReference type="PROSITE" id="PS51891">
    <property type="entry name" value="CENP_V_GFA"/>
    <property type="match status" value="1"/>
</dbReference>
<dbReference type="Proteomes" id="UP000628710">
    <property type="component" value="Unassembled WGS sequence"/>
</dbReference>
<accession>A0A934N5S4</accession>
<organism evidence="6 7">
    <name type="scientific">Marinomonas transparens</name>
    <dbReference type="NCBI Taxonomy" id="2795388"/>
    <lineage>
        <taxon>Bacteria</taxon>
        <taxon>Pseudomonadati</taxon>
        <taxon>Pseudomonadota</taxon>
        <taxon>Gammaproteobacteria</taxon>
        <taxon>Oceanospirillales</taxon>
        <taxon>Oceanospirillaceae</taxon>
        <taxon>Marinomonas</taxon>
    </lineage>
</organism>
<reference evidence="6" key="1">
    <citation type="submission" date="2020-12" db="EMBL/GenBank/DDBJ databases">
        <title>Marinomonas arctica sp. nov., a psychrotolerant bacterium isolated from the Arctic.</title>
        <authorList>
            <person name="Zhang Y."/>
        </authorList>
    </citation>
    <scope>NUCLEOTIDE SEQUENCE</scope>
    <source>
        <strain evidence="6">C1424</strain>
    </source>
</reference>
<evidence type="ECO:0000256" key="3">
    <source>
        <dbReference type="ARBA" id="ARBA00022833"/>
    </source>
</evidence>
<dbReference type="GO" id="GO:0016846">
    <property type="term" value="F:carbon-sulfur lyase activity"/>
    <property type="evidence" value="ECO:0007669"/>
    <property type="project" value="InterPro"/>
</dbReference>
<dbReference type="Gene3D" id="3.90.1590.10">
    <property type="entry name" value="glutathione-dependent formaldehyde- activating enzyme (gfa)"/>
    <property type="match status" value="1"/>
</dbReference>
<dbReference type="Pfam" id="PF04828">
    <property type="entry name" value="GFA"/>
    <property type="match status" value="1"/>
</dbReference>
<dbReference type="InterPro" id="IPR011057">
    <property type="entry name" value="Mss4-like_sf"/>
</dbReference>
<keyword evidence="7" id="KW-1185">Reference proteome</keyword>
<comment type="similarity">
    <text evidence="1">Belongs to the Gfa family.</text>
</comment>
<dbReference type="PANTHER" id="PTHR33337:SF40">
    <property type="entry name" value="CENP-V_GFA DOMAIN-CONTAINING PROTEIN-RELATED"/>
    <property type="match status" value="1"/>
</dbReference>